<evidence type="ECO:0000313" key="2">
    <source>
        <dbReference type="Proteomes" id="UP001168579"/>
    </source>
</evidence>
<name>A0ABT8RKP9_9FLAO</name>
<dbReference type="RefSeq" id="WP_304434185.1">
    <property type="nucleotide sequence ID" value="NZ_JAUKUC010000001.1"/>
</dbReference>
<keyword evidence="2" id="KW-1185">Reference proteome</keyword>
<comment type="caution">
    <text evidence="1">The sequence shown here is derived from an EMBL/GenBank/DDBJ whole genome shotgun (WGS) entry which is preliminary data.</text>
</comment>
<reference evidence="1" key="1">
    <citation type="journal article" date="2014" name="Int. J. Syst. Evol. Microbiol.">
        <title>Complete genome of a new Firmicutes species belonging to the dominant human colonic microbiota ('Ruminococcus bicirculans') reveals two chromosomes and a selective capacity to utilize plant glucans.</title>
        <authorList>
            <consortium name="NISC Comparative Sequencing Program"/>
            <person name="Wegmann U."/>
            <person name="Louis P."/>
            <person name="Goesmann A."/>
            <person name="Henrissat B."/>
            <person name="Duncan S.H."/>
            <person name="Flint H.J."/>
        </authorList>
    </citation>
    <scope>NUCLEOTIDE SEQUENCE</scope>
    <source>
        <strain evidence="1">CECT 8869</strain>
    </source>
</reference>
<reference evidence="1" key="2">
    <citation type="submission" date="2023-06" db="EMBL/GenBank/DDBJ databases">
        <authorList>
            <person name="Lucena T."/>
            <person name="Sun Q."/>
        </authorList>
    </citation>
    <scope>NUCLEOTIDE SEQUENCE</scope>
    <source>
        <strain evidence="1">CECT 8869</strain>
    </source>
</reference>
<protein>
    <recommendedName>
        <fullName evidence="3">DUF4145 domain-containing protein</fullName>
    </recommendedName>
</protein>
<evidence type="ECO:0008006" key="3">
    <source>
        <dbReference type="Google" id="ProtNLM"/>
    </source>
</evidence>
<sequence>MNQNFSRLQDSILVLCTLEALLSEYKKCLLKEKSDSVVYSALTSQIVLNACSYLEEWELLGALSSEEPRILELRKIAKPAIDRIKKWKDLKLVRNSVIAHNHRLPKQDNSLTITSIKRRLSCPNSLFDYKLLIGCVYVTKNALLRVFGEEYNEIVPYLKNIEQITPVNEIINEKRYRKERDEVVLNVQTELNEYYAKIDLSDSI</sequence>
<dbReference type="Proteomes" id="UP001168579">
    <property type="component" value="Unassembled WGS sequence"/>
</dbReference>
<evidence type="ECO:0000313" key="1">
    <source>
        <dbReference type="EMBL" id="MDO1511138.1"/>
    </source>
</evidence>
<organism evidence="1 2">
    <name type="scientific">Maribacter confluentis</name>
    <dbReference type="NCBI Taxonomy" id="1656093"/>
    <lineage>
        <taxon>Bacteria</taxon>
        <taxon>Pseudomonadati</taxon>
        <taxon>Bacteroidota</taxon>
        <taxon>Flavobacteriia</taxon>
        <taxon>Flavobacteriales</taxon>
        <taxon>Flavobacteriaceae</taxon>
        <taxon>Maribacter</taxon>
    </lineage>
</organism>
<accession>A0ABT8RKP9</accession>
<dbReference type="EMBL" id="JAUKUC010000001">
    <property type="protein sequence ID" value="MDO1511138.1"/>
    <property type="molecule type" value="Genomic_DNA"/>
</dbReference>
<gene>
    <name evidence="1" type="ORF">Q2T41_00490</name>
</gene>
<proteinExistence type="predicted"/>